<evidence type="ECO:0000313" key="2">
    <source>
        <dbReference type="Proteomes" id="UP000024635"/>
    </source>
</evidence>
<dbReference type="InterPro" id="IPR036388">
    <property type="entry name" value="WH-like_DNA-bd_sf"/>
</dbReference>
<keyword evidence="2" id="KW-1185">Reference proteome</keyword>
<dbReference type="AlphaFoldDB" id="A0A016V3G1"/>
<evidence type="ECO:0000313" key="1">
    <source>
        <dbReference type="EMBL" id="EYC21980.1"/>
    </source>
</evidence>
<protein>
    <submittedName>
        <fullName evidence="1">Uncharacterized protein</fullName>
    </submittedName>
</protein>
<dbReference type="Proteomes" id="UP000024635">
    <property type="component" value="Unassembled WGS sequence"/>
</dbReference>
<proteinExistence type="predicted"/>
<accession>A0A016V3G1</accession>
<reference evidence="2" key="1">
    <citation type="journal article" date="2015" name="Nat. Genet.">
        <title>The genome and transcriptome of the zoonotic hookworm Ancylostoma ceylanicum identify infection-specific gene families.</title>
        <authorList>
            <person name="Schwarz E.M."/>
            <person name="Hu Y."/>
            <person name="Antoshechkin I."/>
            <person name="Miller M.M."/>
            <person name="Sternberg P.W."/>
            <person name="Aroian R.V."/>
        </authorList>
    </citation>
    <scope>NUCLEOTIDE SEQUENCE</scope>
    <source>
        <strain evidence="2">HY135</strain>
    </source>
</reference>
<comment type="caution">
    <text evidence="1">The sequence shown here is derived from an EMBL/GenBank/DDBJ whole genome shotgun (WGS) entry which is preliminary data.</text>
</comment>
<dbReference type="EMBL" id="JARK01001354">
    <property type="protein sequence ID" value="EYC21980.1"/>
    <property type="molecule type" value="Genomic_DNA"/>
</dbReference>
<sequence>MKNSANSSSKLEVPLRTVQNIVKQWKEEGHVQPKEWTGWTPNLGVDEDGLPTPGRFFWIIKKRIDRKDYMSLDEMAKQLKISRKAVQIRVKNELGLRSYRPLNVREE</sequence>
<dbReference type="Gene3D" id="1.10.10.10">
    <property type="entry name" value="Winged helix-like DNA-binding domain superfamily/Winged helix DNA-binding domain"/>
    <property type="match status" value="1"/>
</dbReference>
<dbReference type="PANTHER" id="PTHR46068:SF1">
    <property type="entry name" value="TRANSPOSASE IS30-LIKE HTH DOMAIN-CONTAINING PROTEIN"/>
    <property type="match status" value="1"/>
</dbReference>
<organism evidence="1 2">
    <name type="scientific">Ancylostoma ceylanicum</name>
    <dbReference type="NCBI Taxonomy" id="53326"/>
    <lineage>
        <taxon>Eukaryota</taxon>
        <taxon>Metazoa</taxon>
        <taxon>Ecdysozoa</taxon>
        <taxon>Nematoda</taxon>
        <taxon>Chromadorea</taxon>
        <taxon>Rhabditida</taxon>
        <taxon>Rhabditina</taxon>
        <taxon>Rhabditomorpha</taxon>
        <taxon>Strongyloidea</taxon>
        <taxon>Ancylostomatidae</taxon>
        <taxon>Ancylostomatinae</taxon>
        <taxon>Ancylostoma</taxon>
    </lineage>
</organism>
<dbReference type="PANTHER" id="PTHR46068">
    <property type="entry name" value="PROTEIN CBG27172"/>
    <property type="match status" value="1"/>
</dbReference>
<name>A0A016V3G1_9BILA</name>
<gene>
    <name evidence="1" type="primary">Acey_s0018.g3644</name>
    <name evidence="1" type="ORF">Y032_0018g3644</name>
</gene>